<keyword evidence="1" id="KW-0812">Transmembrane</keyword>
<proteinExistence type="predicted"/>
<dbReference type="AlphaFoldDB" id="A0A0K2V4F2"/>
<accession>A0A0K2V4F2</accession>
<evidence type="ECO:0000313" key="2">
    <source>
        <dbReference type="EMBL" id="CDW45012.1"/>
    </source>
</evidence>
<feature type="transmembrane region" description="Helical" evidence="1">
    <location>
        <begin position="38"/>
        <end position="58"/>
    </location>
</feature>
<organism evidence="2">
    <name type="scientific">Lepeophtheirus salmonis</name>
    <name type="common">Salmon louse</name>
    <name type="synonym">Caligus salmonis</name>
    <dbReference type="NCBI Taxonomy" id="72036"/>
    <lineage>
        <taxon>Eukaryota</taxon>
        <taxon>Metazoa</taxon>
        <taxon>Ecdysozoa</taxon>
        <taxon>Arthropoda</taxon>
        <taxon>Crustacea</taxon>
        <taxon>Multicrustacea</taxon>
        <taxon>Hexanauplia</taxon>
        <taxon>Copepoda</taxon>
        <taxon>Siphonostomatoida</taxon>
        <taxon>Caligidae</taxon>
        <taxon>Lepeophtheirus</taxon>
    </lineage>
</organism>
<protein>
    <submittedName>
        <fullName evidence="2">Uncharacterized protein</fullName>
    </submittedName>
</protein>
<reference evidence="2" key="1">
    <citation type="submission" date="2014-05" db="EMBL/GenBank/DDBJ databases">
        <authorList>
            <person name="Chronopoulou M."/>
        </authorList>
    </citation>
    <scope>NUCLEOTIDE SEQUENCE</scope>
    <source>
        <tissue evidence="2">Whole organism</tissue>
    </source>
</reference>
<sequence length="77" mass="9153">MTDSHQAMMRYMVLIFFPSQDVAFHNTTDDITVSFFDIFPFCMQLFLQVAEFILIILFKGRILRCCYGVIFNARSYY</sequence>
<keyword evidence="1" id="KW-0472">Membrane</keyword>
<keyword evidence="1" id="KW-1133">Transmembrane helix</keyword>
<dbReference type="EMBL" id="HACA01027651">
    <property type="protein sequence ID" value="CDW45012.1"/>
    <property type="molecule type" value="Transcribed_RNA"/>
</dbReference>
<name>A0A0K2V4F2_LEPSM</name>
<evidence type="ECO:0000256" key="1">
    <source>
        <dbReference type="SAM" id="Phobius"/>
    </source>
</evidence>